<sequence length="193" mass="20724">SLIYRTPIIMMFITALALLPMALACGAGTGTITAKPTLKFNYSPPTAWTYPLKTTDELRSGQSQTESQAQNRINADIELAVMKAVQSFGYIPSGVSVKNAVTPESISLLKDATTECVVGWGYPEDAVVTRKCSSPVNTAEKGTTVPLYKKNGSMTVTSPIPLFESQWEAIAKKVKATLTSNAGVKFLNDIEVV</sequence>
<dbReference type="EMBL" id="BTSX01000003">
    <property type="protein sequence ID" value="GMS88790.1"/>
    <property type="molecule type" value="Genomic_DNA"/>
</dbReference>
<protein>
    <recommendedName>
        <fullName evidence="4">DUF4136 domain-containing protein</fullName>
    </recommendedName>
</protein>
<organism evidence="2 3">
    <name type="scientific">Pristionchus entomophagus</name>
    <dbReference type="NCBI Taxonomy" id="358040"/>
    <lineage>
        <taxon>Eukaryota</taxon>
        <taxon>Metazoa</taxon>
        <taxon>Ecdysozoa</taxon>
        <taxon>Nematoda</taxon>
        <taxon>Chromadorea</taxon>
        <taxon>Rhabditida</taxon>
        <taxon>Rhabditina</taxon>
        <taxon>Diplogasteromorpha</taxon>
        <taxon>Diplogasteroidea</taxon>
        <taxon>Neodiplogasteridae</taxon>
        <taxon>Pristionchus</taxon>
    </lineage>
</organism>
<evidence type="ECO:0000313" key="2">
    <source>
        <dbReference type="EMBL" id="GMS88790.1"/>
    </source>
</evidence>
<proteinExistence type="predicted"/>
<evidence type="ECO:0000313" key="3">
    <source>
        <dbReference type="Proteomes" id="UP001432027"/>
    </source>
</evidence>
<evidence type="ECO:0008006" key="4">
    <source>
        <dbReference type="Google" id="ProtNLM"/>
    </source>
</evidence>
<name>A0AAV5T012_9BILA</name>
<accession>A0AAV5T012</accession>
<dbReference type="AlphaFoldDB" id="A0AAV5T012"/>
<dbReference type="Proteomes" id="UP001432027">
    <property type="component" value="Unassembled WGS sequence"/>
</dbReference>
<feature type="non-terminal residue" evidence="2">
    <location>
        <position position="1"/>
    </location>
</feature>
<evidence type="ECO:0000256" key="1">
    <source>
        <dbReference type="SAM" id="SignalP"/>
    </source>
</evidence>
<feature type="signal peptide" evidence="1">
    <location>
        <begin position="1"/>
        <end position="24"/>
    </location>
</feature>
<keyword evidence="3" id="KW-1185">Reference proteome</keyword>
<feature type="chain" id="PRO_5043607753" description="DUF4136 domain-containing protein" evidence="1">
    <location>
        <begin position="25"/>
        <end position="193"/>
    </location>
</feature>
<reference evidence="2" key="1">
    <citation type="submission" date="2023-10" db="EMBL/GenBank/DDBJ databases">
        <title>Genome assembly of Pristionchus species.</title>
        <authorList>
            <person name="Yoshida K."/>
            <person name="Sommer R.J."/>
        </authorList>
    </citation>
    <scope>NUCLEOTIDE SEQUENCE</scope>
    <source>
        <strain evidence="2">RS0144</strain>
    </source>
</reference>
<gene>
    <name evidence="2" type="ORF">PENTCL1PPCAC_10965</name>
</gene>
<keyword evidence="1" id="KW-0732">Signal</keyword>
<comment type="caution">
    <text evidence="2">The sequence shown here is derived from an EMBL/GenBank/DDBJ whole genome shotgun (WGS) entry which is preliminary data.</text>
</comment>